<dbReference type="PANTHER" id="PTHR23026:SF90">
    <property type="entry name" value="IODOTYROSINE DEIODINASE 1"/>
    <property type="match status" value="1"/>
</dbReference>
<keyword evidence="1" id="KW-0285">Flavoprotein</keyword>
<evidence type="ECO:0000256" key="3">
    <source>
        <dbReference type="ARBA" id="ARBA00023002"/>
    </source>
</evidence>
<keyword evidence="2" id="KW-0288">FMN</keyword>
<dbReference type="OrthoDB" id="9798230at2"/>
<feature type="domain" description="Nitroreductase" evidence="4">
    <location>
        <begin position="26"/>
        <end position="203"/>
    </location>
</feature>
<dbReference type="InterPro" id="IPR000415">
    <property type="entry name" value="Nitroreductase-like"/>
</dbReference>
<evidence type="ECO:0000256" key="2">
    <source>
        <dbReference type="ARBA" id="ARBA00022643"/>
    </source>
</evidence>
<accession>A0A5C5RAQ9</accession>
<dbReference type="Gene3D" id="3.40.109.10">
    <property type="entry name" value="NADH Oxidase"/>
    <property type="match status" value="1"/>
</dbReference>
<comment type="caution">
    <text evidence="5">The sequence shown here is derived from an EMBL/GenBank/DDBJ whole genome shotgun (WGS) entry which is preliminary data.</text>
</comment>
<dbReference type="SUPFAM" id="SSF55469">
    <property type="entry name" value="FMN-dependent nitroreductase-like"/>
    <property type="match status" value="1"/>
</dbReference>
<protein>
    <submittedName>
        <fullName evidence="5">Nitroreductase family protein</fullName>
    </submittedName>
</protein>
<dbReference type="Pfam" id="PF00881">
    <property type="entry name" value="Nitroreductase"/>
    <property type="match status" value="1"/>
</dbReference>
<evidence type="ECO:0000313" key="5">
    <source>
        <dbReference type="EMBL" id="TWS19908.1"/>
    </source>
</evidence>
<name>A0A5C5RAQ9_9ACTN</name>
<evidence type="ECO:0000313" key="6">
    <source>
        <dbReference type="Proteomes" id="UP000317291"/>
    </source>
</evidence>
<dbReference type="GO" id="GO:0016491">
    <property type="term" value="F:oxidoreductase activity"/>
    <property type="evidence" value="ECO:0007669"/>
    <property type="project" value="UniProtKB-KW"/>
</dbReference>
<keyword evidence="3" id="KW-0560">Oxidoreductase</keyword>
<gene>
    <name evidence="5" type="ORF">FK529_07095</name>
</gene>
<reference evidence="5 6" key="1">
    <citation type="submission" date="2019-06" db="EMBL/GenBank/DDBJ databases">
        <title>Tsukamurella conjunctivitidis sp. nov., Tsukamurella assacharolytica sp. nov. and Tsukamurella sputae sp. nov. isolated from patients with conjunctivitis, bacteraemia (lymphoma) and respiratory infection (sputum) in Hong Kong.</title>
        <authorList>
            <person name="Teng J.L.L."/>
            <person name="Lee H.H."/>
            <person name="Fong J.Y.H."/>
            <person name="Fok K.M.N."/>
            <person name="Lau S.K.P."/>
            <person name="Woo P.C.Y."/>
        </authorList>
    </citation>
    <scope>NUCLEOTIDE SEQUENCE [LARGE SCALE GENOMIC DNA]</scope>
    <source>
        <strain evidence="5 6">HKU71</strain>
    </source>
</reference>
<sequence length="235" mass="26321">MSERIPSTETALGRLDMPLVEAMTTQRAIRRVLPDPVDDALVLQCIELAQRAPTGQNGQQWEFLVVRDPSVKAALGRRYRQAWSLYWRTVYRRVAARDDAKARMAKAVQWQVDHFTEIPVLVVACLRLGVKEGRVAMVRMPHVAESGYWGSIYPGVQNLLLAARAMGLGASLITMPLWNLGAARRILGLPIDVTPVCIVPLGWPKGRYGPSSRIPVGEVTHLDQYGRRYWVQAEP</sequence>
<dbReference type="Proteomes" id="UP000317291">
    <property type="component" value="Unassembled WGS sequence"/>
</dbReference>
<dbReference type="RefSeq" id="WP_146560286.1">
    <property type="nucleotide sequence ID" value="NZ_VIGW01000003.1"/>
</dbReference>
<keyword evidence="6" id="KW-1185">Reference proteome</keyword>
<dbReference type="PANTHER" id="PTHR23026">
    <property type="entry name" value="NADPH NITROREDUCTASE"/>
    <property type="match status" value="1"/>
</dbReference>
<evidence type="ECO:0000256" key="1">
    <source>
        <dbReference type="ARBA" id="ARBA00022630"/>
    </source>
</evidence>
<dbReference type="InterPro" id="IPR050627">
    <property type="entry name" value="Nitroreductase/BluB"/>
</dbReference>
<dbReference type="EMBL" id="VIGW01000003">
    <property type="protein sequence ID" value="TWS19908.1"/>
    <property type="molecule type" value="Genomic_DNA"/>
</dbReference>
<dbReference type="AlphaFoldDB" id="A0A5C5RAQ9"/>
<proteinExistence type="predicted"/>
<dbReference type="InterPro" id="IPR029479">
    <property type="entry name" value="Nitroreductase"/>
</dbReference>
<evidence type="ECO:0000259" key="4">
    <source>
        <dbReference type="Pfam" id="PF00881"/>
    </source>
</evidence>
<dbReference type="CDD" id="cd02062">
    <property type="entry name" value="Nitro_FMN_reductase"/>
    <property type="match status" value="1"/>
</dbReference>
<organism evidence="5 6">
    <name type="scientific">Tsukamurella asaccharolytica</name>
    <dbReference type="NCBI Taxonomy" id="2592067"/>
    <lineage>
        <taxon>Bacteria</taxon>
        <taxon>Bacillati</taxon>
        <taxon>Actinomycetota</taxon>
        <taxon>Actinomycetes</taxon>
        <taxon>Mycobacteriales</taxon>
        <taxon>Tsukamurellaceae</taxon>
        <taxon>Tsukamurella</taxon>
    </lineage>
</organism>